<dbReference type="PANTHER" id="PTHR46825">
    <property type="entry name" value="D-ALANYL-D-ALANINE-CARBOXYPEPTIDASE/ENDOPEPTIDASE AMPH"/>
    <property type="match status" value="1"/>
</dbReference>
<dbReference type="PANTHER" id="PTHR46825:SF7">
    <property type="entry name" value="D-ALANYL-D-ALANINE CARBOXYPEPTIDASE"/>
    <property type="match status" value="1"/>
</dbReference>
<dbReference type="Proteomes" id="UP000654482">
    <property type="component" value="Unassembled WGS sequence"/>
</dbReference>
<name>A0A8J7DXT1_9CYAN</name>
<dbReference type="AlphaFoldDB" id="A0A8J7DXT1"/>
<dbReference type="SUPFAM" id="SSF56601">
    <property type="entry name" value="beta-lactamase/transpeptidase-like"/>
    <property type="match status" value="1"/>
</dbReference>
<protein>
    <submittedName>
        <fullName evidence="3">Beta-lactamase family protein</fullName>
    </submittedName>
</protein>
<feature type="domain" description="Beta-lactamase-related" evidence="2">
    <location>
        <begin position="74"/>
        <end position="396"/>
    </location>
</feature>
<dbReference type="Pfam" id="PF00144">
    <property type="entry name" value="Beta-lactamase"/>
    <property type="match status" value="1"/>
</dbReference>
<evidence type="ECO:0000313" key="3">
    <source>
        <dbReference type="EMBL" id="MBE9117369.1"/>
    </source>
</evidence>
<evidence type="ECO:0000259" key="2">
    <source>
        <dbReference type="Pfam" id="PF00144"/>
    </source>
</evidence>
<reference evidence="3" key="1">
    <citation type="submission" date="2020-10" db="EMBL/GenBank/DDBJ databases">
        <authorList>
            <person name="Castelo-Branco R."/>
            <person name="Eusebio N."/>
            <person name="Adriana R."/>
            <person name="Vieira A."/>
            <person name="Brugerolle De Fraissinette N."/>
            <person name="Rezende De Castro R."/>
            <person name="Schneider M.P."/>
            <person name="Vasconcelos V."/>
            <person name="Leao P.N."/>
        </authorList>
    </citation>
    <scope>NUCLEOTIDE SEQUENCE</scope>
    <source>
        <strain evidence="3">LEGE 07157</strain>
    </source>
</reference>
<keyword evidence="4" id="KW-1185">Reference proteome</keyword>
<proteinExistence type="predicted"/>
<accession>A0A8J7DXT1</accession>
<dbReference type="InterPro" id="IPR001466">
    <property type="entry name" value="Beta-lactam-related"/>
</dbReference>
<dbReference type="InterPro" id="IPR012338">
    <property type="entry name" value="Beta-lactam/transpept-like"/>
</dbReference>
<feature type="chain" id="PRO_5035303526" evidence="1">
    <location>
        <begin position="37"/>
        <end position="440"/>
    </location>
</feature>
<comment type="caution">
    <text evidence="3">The sequence shown here is derived from an EMBL/GenBank/DDBJ whole genome shotgun (WGS) entry which is preliminary data.</text>
</comment>
<dbReference type="Gene3D" id="3.40.710.10">
    <property type="entry name" value="DD-peptidase/beta-lactamase superfamily"/>
    <property type="match status" value="1"/>
</dbReference>
<dbReference type="RefSeq" id="WP_194030458.1">
    <property type="nucleotide sequence ID" value="NZ_JADEWZ010000024.1"/>
</dbReference>
<dbReference type="InterPro" id="IPR050491">
    <property type="entry name" value="AmpC-like"/>
</dbReference>
<evidence type="ECO:0000256" key="1">
    <source>
        <dbReference type="SAM" id="SignalP"/>
    </source>
</evidence>
<keyword evidence="1" id="KW-0732">Signal</keyword>
<dbReference type="EMBL" id="JADEWZ010000024">
    <property type="protein sequence ID" value="MBE9117369.1"/>
    <property type="molecule type" value="Genomic_DNA"/>
</dbReference>
<gene>
    <name evidence="3" type="ORF">IQ249_15830</name>
</gene>
<organism evidence="3 4">
    <name type="scientific">Lusitaniella coriacea LEGE 07157</name>
    <dbReference type="NCBI Taxonomy" id="945747"/>
    <lineage>
        <taxon>Bacteria</taxon>
        <taxon>Bacillati</taxon>
        <taxon>Cyanobacteriota</taxon>
        <taxon>Cyanophyceae</taxon>
        <taxon>Spirulinales</taxon>
        <taxon>Lusitaniellaceae</taxon>
        <taxon>Lusitaniella</taxon>
    </lineage>
</organism>
<evidence type="ECO:0000313" key="4">
    <source>
        <dbReference type="Proteomes" id="UP000654482"/>
    </source>
</evidence>
<feature type="signal peptide" evidence="1">
    <location>
        <begin position="1"/>
        <end position="36"/>
    </location>
</feature>
<sequence>MQHQNTSTNMNTVYRTTALLSAAIALGINIPGTAYAATLTADINASPSTLIAERPTPPPLPPKLVQKLQKTLDSTLSDSGSVGAVVGIATPVGSWFGASGQSNLNPKTEVSPRDRFPIGSITKTFVATTILQLVEEEVLSLDDTLNQWLPPDITQHIEYSDKITLRHLLNHTSGIYSYTEKLQTEGEKNPSLFIRDWTPKELVAYSGEPNIFAPGEKWSYSNTNYILLGMIVEAASGSSLESEIRARILDPLGLENTFFGGEEEIPGGYASGYLDLNEDGDFEDIVDGIPEDVTPFNLTQAWAAGAMVSNTQDLTRFIQALFAGELLAPDTFAQMRTVTDTGMEGFSYGLGIFSRDIPGIGKVWGHNGGVAAFSSNLLYAPDLGITYVDLQNSQPASNLAPTLTDVLLTSVPSESVPESTSLVGLLFVGMGLLAQRTRQR</sequence>